<organism evidence="2 3">
    <name type="scientific">Corynebacterium sphenisci DSM 44792</name>
    <dbReference type="NCBI Taxonomy" id="1437874"/>
    <lineage>
        <taxon>Bacteria</taxon>
        <taxon>Bacillati</taxon>
        <taxon>Actinomycetota</taxon>
        <taxon>Actinomycetes</taxon>
        <taxon>Mycobacteriales</taxon>
        <taxon>Corynebacteriaceae</taxon>
        <taxon>Corynebacterium</taxon>
    </lineage>
</organism>
<dbReference type="CDD" id="cd00093">
    <property type="entry name" value="HTH_XRE"/>
    <property type="match status" value="1"/>
</dbReference>
<dbReference type="PROSITE" id="PS50943">
    <property type="entry name" value="HTH_CROC1"/>
    <property type="match status" value="1"/>
</dbReference>
<keyword evidence="3" id="KW-1185">Reference proteome</keyword>
<sequence>MSSRYRVRPEVVDRARERLDVSSDERLAARLGVTAATISRIRRGEQPSLPVAVDLLHAAAVSMTAGLEPVPPTPVTL</sequence>
<dbReference type="Pfam" id="PF01381">
    <property type="entry name" value="HTH_3"/>
    <property type="match status" value="1"/>
</dbReference>
<dbReference type="Proteomes" id="UP000185469">
    <property type="component" value="Chromosome"/>
</dbReference>
<dbReference type="Gene3D" id="1.10.260.40">
    <property type="entry name" value="lambda repressor-like DNA-binding domains"/>
    <property type="match status" value="1"/>
</dbReference>
<evidence type="ECO:0000313" key="3">
    <source>
        <dbReference type="Proteomes" id="UP000185469"/>
    </source>
</evidence>
<dbReference type="SUPFAM" id="SSF47413">
    <property type="entry name" value="lambda repressor-like DNA-binding domains"/>
    <property type="match status" value="1"/>
</dbReference>
<dbReference type="AlphaFoldDB" id="A0A1L7CXD5"/>
<dbReference type="KEGG" id="csph:CSPHI_04850"/>
<protein>
    <recommendedName>
        <fullName evidence="1">HTH cro/C1-type domain-containing protein</fullName>
    </recommendedName>
</protein>
<accession>A0A1L7CXD5</accession>
<name>A0A1L7CXD5_9CORY</name>
<dbReference type="EMBL" id="CP009248">
    <property type="protein sequence ID" value="APT90478.1"/>
    <property type="molecule type" value="Genomic_DNA"/>
</dbReference>
<reference evidence="2 3" key="1">
    <citation type="submission" date="2014-08" db="EMBL/GenBank/DDBJ databases">
        <title>Complete genome sequence of Corynebacterium sphenisci CECT 5990(T) (=DSM 44792(T)), isolated from healthy wild penguins.</title>
        <authorList>
            <person name="Ruckert C."/>
            <person name="Albersmeier A."/>
            <person name="Winkler A."/>
            <person name="Kalinowski J."/>
        </authorList>
    </citation>
    <scope>NUCLEOTIDE SEQUENCE [LARGE SCALE GENOMIC DNA]</scope>
    <source>
        <strain evidence="2 3">DSM 44792</strain>
    </source>
</reference>
<proteinExistence type="predicted"/>
<gene>
    <name evidence="2" type="ORF">CSPHI_04850</name>
</gene>
<dbReference type="InterPro" id="IPR001387">
    <property type="entry name" value="Cro/C1-type_HTH"/>
</dbReference>
<feature type="domain" description="HTH cro/C1-type" evidence="1">
    <location>
        <begin position="27"/>
        <end position="67"/>
    </location>
</feature>
<dbReference type="InterPro" id="IPR010982">
    <property type="entry name" value="Lambda_DNA-bd_dom_sf"/>
</dbReference>
<dbReference type="RefSeq" id="WP_075691730.1">
    <property type="nucleotide sequence ID" value="NZ_CP009248.1"/>
</dbReference>
<evidence type="ECO:0000313" key="2">
    <source>
        <dbReference type="EMBL" id="APT90478.1"/>
    </source>
</evidence>
<dbReference type="GO" id="GO:0003677">
    <property type="term" value="F:DNA binding"/>
    <property type="evidence" value="ECO:0007669"/>
    <property type="project" value="InterPro"/>
</dbReference>
<evidence type="ECO:0000259" key="1">
    <source>
        <dbReference type="PROSITE" id="PS50943"/>
    </source>
</evidence>